<protein>
    <submittedName>
        <fullName evidence="3">Uncharacterized membrane protein YhaH (DUF805 family)</fullName>
    </submittedName>
</protein>
<dbReference type="AlphaFoldDB" id="A0A560LL85"/>
<feature type="transmembrane region" description="Helical" evidence="2">
    <location>
        <begin position="105"/>
        <end position="122"/>
    </location>
</feature>
<evidence type="ECO:0000313" key="4">
    <source>
        <dbReference type="Proteomes" id="UP000321304"/>
    </source>
</evidence>
<feature type="transmembrane region" description="Helical" evidence="2">
    <location>
        <begin position="128"/>
        <end position="152"/>
    </location>
</feature>
<comment type="caution">
    <text evidence="3">The sequence shown here is derived from an EMBL/GenBank/DDBJ whole genome shotgun (WGS) entry which is preliminary data.</text>
</comment>
<evidence type="ECO:0000313" key="3">
    <source>
        <dbReference type="EMBL" id="TWB96311.1"/>
    </source>
</evidence>
<dbReference type="PANTHER" id="PTHR34980">
    <property type="entry name" value="INNER MEMBRANE PROTEIN-RELATED-RELATED"/>
    <property type="match status" value="1"/>
</dbReference>
<accession>A0A560LL85</accession>
<evidence type="ECO:0000256" key="1">
    <source>
        <dbReference type="SAM" id="MobiDB-lite"/>
    </source>
</evidence>
<proteinExistence type="predicted"/>
<feature type="transmembrane region" description="Helical" evidence="2">
    <location>
        <begin position="70"/>
        <end position="93"/>
    </location>
</feature>
<dbReference type="Proteomes" id="UP000321304">
    <property type="component" value="Unassembled WGS sequence"/>
</dbReference>
<dbReference type="PANTHER" id="PTHR34980:SF3">
    <property type="entry name" value="BLR8105 PROTEIN"/>
    <property type="match status" value="1"/>
</dbReference>
<dbReference type="GO" id="GO:0005886">
    <property type="term" value="C:plasma membrane"/>
    <property type="evidence" value="ECO:0007669"/>
    <property type="project" value="TreeGrafter"/>
</dbReference>
<keyword evidence="2" id="KW-0472">Membrane</keyword>
<reference evidence="3 4" key="1">
    <citation type="submission" date="2019-06" db="EMBL/GenBank/DDBJ databases">
        <title>Genomic Encyclopedia of Type Strains, Phase IV (KMG-V): Genome sequencing to study the core and pangenomes of soil and plant-associated prokaryotes.</title>
        <authorList>
            <person name="Whitman W."/>
        </authorList>
    </citation>
    <scope>NUCLEOTIDE SEQUENCE [LARGE SCALE GENOMIC DNA]</scope>
    <source>
        <strain evidence="3 4">BR 10355</strain>
    </source>
</reference>
<feature type="region of interest" description="Disordered" evidence="1">
    <location>
        <begin position="167"/>
        <end position="206"/>
    </location>
</feature>
<dbReference type="RefSeq" id="WP_167529173.1">
    <property type="nucleotide sequence ID" value="NZ_VITY01000008.1"/>
</dbReference>
<organism evidence="3 4">
    <name type="scientific">Bradyrhizobium macuxiense</name>
    <dbReference type="NCBI Taxonomy" id="1755647"/>
    <lineage>
        <taxon>Bacteria</taxon>
        <taxon>Pseudomonadati</taxon>
        <taxon>Pseudomonadota</taxon>
        <taxon>Alphaproteobacteria</taxon>
        <taxon>Hyphomicrobiales</taxon>
        <taxon>Nitrobacteraceae</taxon>
        <taxon>Bradyrhizobium</taxon>
    </lineage>
</organism>
<dbReference type="EMBL" id="VITY01000008">
    <property type="protein sequence ID" value="TWB96311.1"/>
    <property type="molecule type" value="Genomic_DNA"/>
</dbReference>
<sequence length="206" mass="22958">MDWANYLFGFKGRVNRAKFWLGVLIIVCWMMFLAALVVLAGLGGKTGSFGFNIDDIFRAFDPDSYKSLTWAGLPALLVKACGTFLFVWVYIAVSIKRLHDRDKSGWWMVPYFVLPGLMSQFSDRLPDQSYLMAAAGMIVFVLYVWGFIELAFLRGTSYPNRYGPNPLGKTHVSRGGGRGTGSRSTQGWDQQSELDIVPHKAGPPAV</sequence>
<evidence type="ECO:0000256" key="2">
    <source>
        <dbReference type="SAM" id="Phobius"/>
    </source>
</evidence>
<dbReference type="InterPro" id="IPR008523">
    <property type="entry name" value="DUF805"/>
</dbReference>
<feature type="transmembrane region" description="Helical" evidence="2">
    <location>
        <begin position="20"/>
        <end position="42"/>
    </location>
</feature>
<dbReference type="Pfam" id="PF05656">
    <property type="entry name" value="DUF805"/>
    <property type="match status" value="1"/>
</dbReference>
<keyword evidence="2" id="KW-1133">Transmembrane helix</keyword>
<gene>
    <name evidence="3" type="ORF">FBZ93_108354</name>
</gene>
<name>A0A560LL85_9BRAD</name>
<keyword evidence="2" id="KW-0812">Transmembrane</keyword>
<keyword evidence="4" id="KW-1185">Reference proteome</keyword>